<reference evidence="1 2" key="1">
    <citation type="submission" date="2023-07" db="EMBL/GenBank/DDBJ databases">
        <title>The novel representative of Negativicutes class, Anaeroselena agilis gen. nov. sp. nov.</title>
        <authorList>
            <person name="Prokofeva M.I."/>
            <person name="Elcheninov A.G."/>
            <person name="Klyukina A."/>
            <person name="Kublanov I.V."/>
            <person name="Frolov E.N."/>
            <person name="Podosokorskaya O.A."/>
        </authorList>
    </citation>
    <scope>NUCLEOTIDE SEQUENCE [LARGE SCALE GENOMIC DNA]</scope>
    <source>
        <strain evidence="1 2">4137-cl</strain>
    </source>
</reference>
<dbReference type="RefSeq" id="WP_413780871.1">
    <property type="nucleotide sequence ID" value="NZ_JAUOZS010000001.1"/>
</dbReference>
<name>A0ABU3P028_9FIRM</name>
<organism evidence="1 2">
    <name type="scientific">Anaeroselena agilis</name>
    <dbReference type="NCBI Taxonomy" id="3063788"/>
    <lineage>
        <taxon>Bacteria</taxon>
        <taxon>Bacillati</taxon>
        <taxon>Bacillota</taxon>
        <taxon>Negativicutes</taxon>
        <taxon>Acetonemataceae</taxon>
        <taxon>Anaeroselena</taxon>
    </lineage>
</organism>
<proteinExistence type="predicted"/>
<dbReference type="EMBL" id="JAUOZS010000001">
    <property type="protein sequence ID" value="MDT8902389.1"/>
    <property type="molecule type" value="Genomic_DNA"/>
</dbReference>
<evidence type="ECO:0000313" key="1">
    <source>
        <dbReference type="EMBL" id="MDT8902389.1"/>
    </source>
</evidence>
<protein>
    <submittedName>
        <fullName evidence="1">Uncharacterized protein</fullName>
    </submittedName>
</protein>
<comment type="caution">
    <text evidence="1">The sequence shown here is derived from an EMBL/GenBank/DDBJ whole genome shotgun (WGS) entry which is preliminary data.</text>
</comment>
<keyword evidence="2" id="KW-1185">Reference proteome</keyword>
<gene>
    <name evidence="1" type="ORF">Q4T40_14160</name>
</gene>
<dbReference type="Proteomes" id="UP001254848">
    <property type="component" value="Unassembled WGS sequence"/>
</dbReference>
<sequence length="56" mass="6517">MKENFARQPDEQAKFNYLIHLLVKVKGKTGRPSGEIVSALLTRGKDEINWNRIKYN</sequence>
<accession>A0ABU3P028</accession>
<evidence type="ECO:0000313" key="2">
    <source>
        <dbReference type="Proteomes" id="UP001254848"/>
    </source>
</evidence>